<reference evidence="2" key="1">
    <citation type="submission" date="2015-04" db="UniProtKB">
        <authorList>
            <consortium name="EnsemblPlants"/>
        </authorList>
    </citation>
    <scope>IDENTIFICATION</scope>
</reference>
<evidence type="ECO:0008006" key="4">
    <source>
        <dbReference type="Google" id="ProtNLM"/>
    </source>
</evidence>
<dbReference type="AlphaFoldDB" id="A0A0E0ESX3"/>
<dbReference type="EnsemblPlants" id="OMERI09G10030.1">
    <property type="protein sequence ID" value="OMERI09G10030.1"/>
    <property type="gene ID" value="OMERI09G10030"/>
</dbReference>
<sequence length="142" mass="15016">MGGDQASAAANHFSSSPPPHRRPSGHPAKLGWRKNDGGGAPCLLSRARWLGPLPRGREDSKWWSSLASSDVGGDRSGPLLARSSVLAGGSRQRRSAARGVEVDGATGMPMARREGRRRPGRRSPVLWSAACKEEAVRAQGEG</sequence>
<evidence type="ECO:0000256" key="1">
    <source>
        <dbReference type="SAM" id="MobiDB-lite"/>
    </source>
</evidence>
<proteinExistence type="predicted"/>
<name>A0A0E0ESX3_9ORYZ</name>
<keyword evidence="3" id="KW-1185">Reference proteome</keyword>
<evidence type="ECO:0000313" key="3">
    <source>
        <dbReference type="Proteomes" id="UP000008021"/>
    </source>
</evidence>
<organism evidence="2">
    <name type="scientific">Oryza meridionalis</name>
    <dbReference type="NCBI Taxonomy" id="40149"/>
    <lineage>
        <taxon>Eukaryota</taxon>
        <taxon>Viridiplantae</taxon>
        <taxon>Streptophyta</taxon>
        <taxon>Embryophyta</taxon>
        <taxon>Tracheophyta</taxon>
        <taxon>Spermatophyta</taxon>
        <taxon>Magnoliopsida</taxon>
        <taxon>Liliopsida</taxon>
        <taxon>Poales</taxon>
        <taxon>Poaceae</taxon>
        <taxon>BOP clade</taxon>
        <taxon>Oryzoideae</taxon>
        <taxon>Oryzeae</taxon>
        <taxon>Oryzinae</taxon>
        <taxon>Oryza</taxon>
    </lineage>
</organism>
<dbReference type="Gramene" id="OMERI09G10030.1">
    <property type="protein sequence ID" value="OMERI09G10030.1"/>
    <property type="gene ID" value="OMERI09G10030"/>
</dbReference>
<dbReference type="HOGENOM" id="CLU_1818939_0_0_1"/>
<dbReference type="Proteomes" id="UP000008021">
    <property type="component" value="Chromosome 9"/>
</dbReference>
<evidence type="ECO:0000313" key="2">
    <source>
        <dbReference type="EnsemblPlants" id="OMERI09G10030.1"/>
    </source>
</evidence>
<feature type="region of interest" description="Disordered" evidence="1">
    <location>
        <begin position="1"/>
        <end position="126"/>
    </location>
</feature>
<reference evidence="2" key="2">
    <citation type="submission" date="2018-05" db="EMBL/GenBank/DDBJ databases">
        <title>OmerRS3 (Oryza meridionalis Reference Sequence Version 3).</title>
        <authorList>
            <person name="Zhang J."/>
            <person name="Kudrna D."/>
            <person name="Lee S."/>
            <person name="Talag J."/>
            <person name="Welchert J."/>
            <person name="Wing R.A."/>
        </authorList>
    </citation>
    <scope>NUCLEOTIDE SEQUENCE [LARGE SCALE GENOMIC DNA]</scope>
    <source>
        <strain evidence="2">cv. OR44</strain>
    </source>
</reference>
<accession>A0A0E0ESX3</accession>
<protein>
    <recommendedName>
        <fullName evidence="4">DUF834 domain-containing protein</fullName>
    </recommendedName>
</protein>